<accession>A0ABQ0IPL6</accession>
<evidence type="ECO:0000256" key="1">
    <source>
        <dbReference type="SAM" id="MobiDB-lite"/>
    </source>
</evidence>
<evidence type="ECO:0000313" key="2">
    <source>
        <dbReference type="EMBL" id="GAC85507.1"/>
    </source>
</evidence>
<keyword evidence="3" id="KW-1185">Reference proteome</keyword>
<dbReference type="EMBL" id="BAOQ01000036">
    <property type="protein sequence ID" value="GAC85507.1"/>
    <property type="molecule type" value="Genomic_DNA"/>
</dbReference>
<sequence>MAWRTVNEHLQVIFPGWDVAQTFPESSSWRVDVLYGCSTGSNSLVDGPPWSMRNENDVDHLGDPTLRAQVDRGFDTLVERGFEPVDVGPRRRPRNAASATTRHSVWC</sequence>
<protein>
    <submittedName>
        <fullName evidence="2">Uncharacterized protein</fullName>
    </submittedName>
</protein>
<comment type="caution">
    <text evidence="2">The sequence shown here is derived from an EMBL/GenBank/DDBJ whole genome shotgun (WGS) entry which is preliminary data.</text>
</comment>
<feature type="compositionally biased region" description="Polar residues" evidence="1">
    <location>
        <begin position="97"/>
        <end position="107"/>
    </location>
</feature>
<organism evidence="2 3">
    <name type="scientific">Gordonia paraffinivorans NBRC 108238</name>
    <dbReference type="NCBI Taxonomy" id="1223543"/>
    <lineage>
        <taxon>Bacteria</taxon>
        <taxon>Bacillati</taxon>
        <taxon>Actinomycetota</taxon>
        <taxon>Actinomycetes</taxon>
        <taxon>Mycobacteriales</taxon>
        <taxon>Gordoniaceae</taxon>
        <taxon>Gordonia</taxon>
    </lineage>
</organism>
<gene>
    <name evidence="2" type="ORF">GP2_036_00070</name>
</gene>
<reference evidence="2 3" key="1">
    <citation type="submission" date="2013-02" db="EMBL/GenBank/DDBJ databases">
        <title>Whole genome shotgun sequence of Gordonia paraffinivorans NBRC 108238.</title>
        <authorList>
            <person name="Isaki-Nakamura S."/>
            <person name="Hosoyama A."/>
            <person name="Tsuchikane K."/>
            <person name="Ando Y."/>
            <person name="Baba S."/>
            <person name="Ohji S."/>
            <person name="Hamada M."/>
            <person name="Tamura T."/>
            <person name="Yamazoe A."/>
            <person name="Yamazaki S."/>
            <person name="Fujita N."/>
        </authorList>
    </citation>
    <scope>NUCLEOTIDE SEQUENCE [LARGE SCALE GENOMIC DNA]</scope>
    <source>
        <strain evidence="2 3">NBRC 108238</strain>
    </source>
</reference>
<dbReference type="Proteomes" id="UP000035021">
    <property type="component" value="Unassembled WGS sequence"/>
</dbReference>
<proteinExistence type="predicted"/>
<feature type="region of interest" description="Disordered" evidence="1">
    <location>
        <begin position="85"/>
        <end position="107"/>
    </location>
</feature>
<evidence type="ECO:0000313" key="3">
    <source>
        <dbReference type="Proteomes" id="UP000035021"/>
    </source>
</evidence>
<name>A0ABQ0IPL6_9ACTN</name>